<comment type="caution">
    <text evidence="1">The sequence shown here is derived from an EMBL/GenBank/DDBJ whole genome shotgun (WGS) entry which is preliminary data.</text>
</comment>
<dbReference type="EMBL" id="JAVRRA010025562">
    <property type="protein sequence ID" value="KAK5110038.1"/>
    <property type="molecule type" value="Genomic_DNA"/>
</dbReference>
<keyword evidence="2" id="KW-1185">Reference proteome</keyword>
<proteinExistence type="predicted"/>
<sequence>PTRDNALTPRGGRAALFMSFVNKGPDSKRGCSINKALKRYHREVGKDDEEEKALWRSLRLRRNSRGEIVLFA</sequence>
<feature type="non-terminal residue" evidence="1">
    <location>
        <position position="1"/>
    </location>
</feature>
<accession>A0ABR0KR39</accession>
<evidence type="ECO:0000313" key="1">
    <source>
        <dbReference type="EMBL" id="KAK5110038.1"/>
    </source>
</evidence>
<dbReference type="Proteomes" id="UP001357485">
    <property type="component" value="Unassembled WGS sequence"/>
</dbReference>
<organism evidence="1 2">
    <name type="scientific">Cryomyces antarcticus</name>
    <dbReference type="NCBI Taxonomy" id="329879"/>
    <lineage>
        <taxon>Eukaryota</taxon>
        <taxon>Fungi</taxon>
        <taxon>Dikarya</taxon>
        <taxon>Ascomycota</taxon>
        <taxon>Pezizomycotina</taxon>
        <taxon>Dothideomycetes</taxon>
        <taxon>Dothideomycetes incertae sedis</taxon>
        <taxon>Cryomyces</taxon>
    </lineage>
</organism>
<protein>
    <submittedName>
        <fullName evidence="1">Uncharacterized protein</fullName>
    </submittedName>
</protein>
<gene>
    <name evidence="1" type="ORF">LTR16_005669</name>
</gene>
<name>A0ABR0KR39_9PEZI</name>
<reference evidence="1 2" key="1">
    <citation type="submission" date="2023-08" db="EMBL/GenBank/DDBJ databases">
        <title>Black Yeasts Isolated from many extreme environments.</title>
        <authorList>
            <person name="Coleine C."/>
            <person name="Stajich J.E."/>
            <person name="Selbmann L."/>
        </authorList>
    </citation>
    <scope>NUCLEOTIDE SEQUENCE [LARGE SCALE GENOMIC DNA]</scope>
    <source>
        <strain evidence="1 2">CCFEE 536</strain>
    </source>
</reference>
<evidence type="ECO:0000313" key="2">
    <source>
        <dbReference type="Proteomes" id="UP001357485"/>
    </source>
</evidence>